<keyword evidence="4" id="KW-0472">Membrane</keyword>
<dbReference type="Pfam" id="PF14604">
    <property type="entry name" value="SH3_9"/>
    <property type="match status" value="1"/>
</dbReference>
<dbReference type="PROSITE" id="PS50002">
    <property type="entry name" value="SH3"/>
    <property type="match status" value="2"/>
</dbReference>
<comment type="subcellular location">
    <subcellularLocation>
        <location evidence="1">Membrane</location>
        <topology evidence="1">Peripheral membrane protein</topology>
    </subcellularLocation>
</comment>
<organism evidence="8 9">
    <name type="scientific">Macrostomum lignano</name>
    <dbReference type="NCBI Taxonomy" id="282301"/>
    <lineage>
        <taxon>Eukaryota</taxon>
        <taxon>Metazoa</taxon>
        <taxon>Spiralia</taxon>
        <taxon>Lophotrochozoa</taxon>
        <taxon>Platyhelminthes</taxon>
        <taxon>Rhabditophora</taxon>
        <taxon>Macrostomorpha</taxon>
        <taxon>Macrostomida</taxon>
        <taxon>Macrostomidae</taxon>
        <taxon>Macrostomum</taxon>
    </lineage>
</organism>
<sequence>YDPSFQVDLEKKRSAVEAIQRAKEELSLKLLQSDPLEEHRKTLESNISTKKKDVAEAKANRTEADKIRAEISKVKSRILQEQQKQQKQTQKQPTVENAKPKQPDFGANLFGDSDDFFAPSSTSPWPPTATTGGGGGEEAAATAASENGFGWADSDWTSTGPTDSNNLGDMFSQQQQPQQKKPISTAGNAVSGHRSFEDEIEAEKSSQDRKNWEAFQAAFGGLKQAPAAAASEPVYDDIRTSYRALYDFTGSRHDEMSIQVGELIIASAAEQTGVEASWLFARCGSDRAGLVPRNYVAEEGTAEAVAAEAAAAAEPYDKLPNDAPQFQRRFHPVTKLSAPYTAVAMAEHQAASPSELSLTIGCEVSVSMRKDNWLFGRSMTDSSEGWFPSGCVTTEQQSSDYVNVP</sequence>
<evidence type="ECO:0000313" key="9">
    <source>
        <dbReference type="WBParaSite" id="maker-uti_cns_0003995-snap-gene-0.2-mRNA-1"/>
    </source>
</evidence>
<feature type="compositionally biased region" description="Low complexity" evidence="6">
    <location>
        <begin position="173"/>
        <end position="182"/>
    </location>
</feature>
<feature type="compositionally biased region" description="Polar residues" evidence="6">
    <location>
        <begin position="155"/>
        <end position="167"/>
    </location>
</feature>
<protein>
    <submittedName>
        <fullName evidence="9">SH3 domain-containing protein</fullName>
    </submittedName>
</protein>
<dbReference type="InterPro" id="IPR050384">
    <property type="entry name" value="Endophilin_SH3RF"/>
</dbReference>
<dbReference type="InterPro" id="IPR036028">
    <property type="entry name" value="SH3-like_dom_sf"/>
</dbReference>
<feature type="region of interest" description="Disordered" evidence="6">
    <location>
        <begin position="77"/>
        <end position="208"/>
    </location>
</feature>
<feature type="compositionally biased region" description="Basic and acidic residues" evidence="6">
    <location>
        <begin position="194"/>
        <end position="208"/>
    </location>
</feature>
<evidence type="ECO:0000256" key="3">
    <source>
        <dbReference type="ARBA" id="ARBA00023054"/>
    </source>
</evidence>
<dbReference type="InterPro" id="IPR001452">
    <property type="entry name" value="SH3_domain"/>
</dbReference>
<dbReference type="CDD" id="cd00174">
    <property type="entry name" value="SH3"/>
    <property type="match status" value="2"/>
</dbReference>
<dbReference type="Gene3D" id="2.30.30.40">
    <property type="entry name" value="SH3 Domains"/>
    <property type="match status" value="2"/>
</dbReference>
<dbReference type="SUPFAM" id="SSF50044">
    <property type="entry name" value="SH3-domain"/>
    <property type="match status" value="2"/>
</dbReference>
<feature type="region of interest" description="Disordered" evidence="6">
    <location>
        <begin position="33"/>
        <end position="65"/>
    </location>
</feature>
<dbReference type="SMART" id="SM00326">
    <property type="entry name" value="SH3"/>
    <property type="match status" value="2"/>
</dbReference>
<feature type="compositionally biased region" description="Basic and acidic residues" evidence="6">
    <location>
        <begin position="50"/>
        <end position="65"/>
    </location>
</feature>
<dbReference type="PANTHER" id="PTHR14167">
    <property type="entry name" value="SH3 DOMAIN-CONTAINING"/>
    <property type="match status" value="1"/>
</dbReference>
<proteinExistence type="predicted"/>
<evidence type="ECO:0000256" key="1">
    <source>
        <dbReference type="ARBA" id="ARBA00004170"/>
    </source>
</evidence>
<reference evidence="9" key="1">
    <citation type="submission" date="2016-11" db="UniProtKB">
        <authorList>
            <consortium name="WormBaseParasite"/>
        </authorList>
    </citation>
    <scope>IDENTIFICATION</scope>
</reference>
<dbReference type="Proteomes" id="UP000095280">
    <property type="component" value="Unplaced"/>
</dbReference>
<evidence type="ECO:0000256" key="4">
    <source>
        <dbReference type="ARBA" id="ARBA00023136"/>
    </source>
</evidence>
<evidence type="ECO:0000313" key="8">
    <source>
        <dbReference type="Proteomes" id="UP000095280"/>
    </source>
</evidence>
<evidence type="ECO:0000256" key="6">
    <source>
        <dbReference type="SAM" id="MobiDB-lite"/>
    </source>
</evidence>
<evidence type="ECO:0000256" key="5">
    <source>
        <dbReference type="PROSITE-ProRule" id="PRU00192"/>
    </source>
</evidence>
<dbReference type="WBParaSite" id="maker-uti_cns_0003995-snap-gene-0.2-mRNA-1">
    <property type="protein sequence ID" value="maker-uti_cns_0003995-snap-gene-0.2-mRNA-1"/>
    <property type="gene ID" value="maker-uti_cns_0003995-snap-gene-0.2"/>
</dbReference>
<keyword evidence="2 5" id="KW-0728">SH3 domain</keyword>
<feature type="compositionally biased region" description="Low complexity" evidence="6">
    <location>
        <begin position="80"/>
        <end position="92"/>
    </location>
</feature>
<accession>A0A1I8H100</accession>
<name>A0A1I8H100_9PLAT</name>
<feature type="domain" description="SH3" evidence="7">
    <location>
        <begin position="337"/>
        <end position="397"/>
    </location>
</feature>
<feature type="domain" description="SH3" evidence="7">
    <location>
        <begin position="237"/>
        <end position="301"/>
    </location>
</feature>
<dbReference type="Pfam" id="PF00018">
    <property type="entry name" value="SH3_1"/>
    <property type="match status" value="1"/>
</dbReference>
<keyword evidence="8" id="KW-1185">Reference proteome</keyword>
<dbReference type="PANTHER" id="PTHR14167:SF81">
    <property type="entry name" value="ENDOPHILIN-A"/>
    <property type="match status" value="1"/>
</dbReference>
<evidence type="ECO:0000256" key="2">
    <source>
        <dbReference type="ARBA" id="ARBA00022443"/>
    </source>
</evidence>
<dbReference type="AlphaFoldDB" id="A0A1I8H100"/>
<keyword evidence="3" id="KW-0175">Coiled coil</keyword>
<evidence type="ECO:0000259" key="7">
    <source>
        <dbReference type="PROSITE" id="PS50002"/>
    </source>
</evidence>